<evidence type="ECO:0000259" key="8">
    <source>
        <dbReference type="SMART" id="SM00934"/>
    </source>
</evidence>
<organism evidence="9 10">
    <name type="scientific">Fibrobacter intestinalis</name>
    <dbReference type="NCBI Taxonomy" id="28122"/>
    <lineage>
        <taxon>Bacteria</taxon>
        <taxon>Pseudomonadati</taxon>
        <taxon>Fibrobacterota</taxon>
        <taxon>Fibrobacteria</taxon>
        <taxon>Fibrobacterales</taxon>
        <taxon>Fibrobacteraceae</taxon>
        <taxon>Fibrobacter</taxon>
    </lineage>
</organism>
<dbReference type="UniPathway" id="UPA00070">
    <property type="reaction ID" value="UER00120"/>
</dbReference>
<dbReference type="PANTHER" id="PTHR43375:SF1">
    <property type="entry name" value="OROTIDINE 5'-PHOSPHATE DECARBOXYLASE"/>
    <property type="match status" value="1"/>
</dbReference>
<proteinExistence type="inferred from homology"/>
<evidence type="ECO:0000313" key="9">
    <source>
        <dbReference type="EMBL" id="SHL11757.1"/>
    </source>
</evidence>
<reference evidence="10" key="1">
    <citation type="submission" date="2016-11" db="EMBL/GenBank/DDBJ databases">
        <authorList>
            <person name="Varghese N."/>
            <person name="Submissions S."/>
        </authorList>
    </citation>
    <scope>NUCLEOTIDE SEQUENCE [LARGE SCALE GENOMIC DNA]</scope>
    <source>
        <strain evidence="10">UWOS</strain>
    </source>
</reference>
<dbReference type="EMBL" id="FRAW01000036">
    <property type="protein sequence ID" value="SHL11757.1"/>
    <property type="molecule type" value="Genomic_DNA"/>
</dbReference>
<dbReference type="NCBIfam" id="TIGR02127">
    <property type="entry name" value="pyrF_sub2"/>
    <property type="match status" value="1"/>
</dbReference>
<dbReference type="InterPro" id="IPR001754">
    <property type="entry name" value="OMPdeCOase_dom"/>
</dbReference>
<comment type="similarity">
    <text evidence="2">Belongs to the OMP decarboxylase family. Type 2 subfamily.</text>
</comment>
<evidence type="ECO:0000256" key="4">
    <source>
        <dbReference type="ARBA" id="ARBA00022975"/>
    </source>
</evidence>
<keyword evidence="4" id="KW-0665">Pyrimidine biosynthesis</keyword>
<evidence type="ECO:0000256" key="5">
    <source>
        <dbReference type="ARBA" id="ARBA00023239"/>
    </source>
</evidence>
<keyword evidence="5" id="KW-0456">Lyase</keyword>
<evidence type="ECO:0000313" key="10">
    <source>
        <dbReference type="Proteomes" id="UP000184275"/>
    </source>
</evidence>
<protein>
    <recommendedName>
        <fullName evidence="7">Orotidine-5'-phosphate decarboxylase</fullName>
        <ecNumber evidence="7">4.1.1.23</ecNumber>
    </recommendedName>
</protein>
<dbReference type="InterPro" id="IPR011060">
    <property type="entry name" value="RibuloseP-bd_barrel"/>
</dbReference>
<dbReference type="GO" id="GO:0006207">
    <property type="term" value="P:'de novo' pyrimidine nucleobase biosynthetic process"/>
    <property type="evidence" value="ECO:0007669"/>
    <property type="project" value="InterPro"/>
</dbReference>
<accession>A0A1M6Y0P7</accession>
<evidence type="ECO:0000256" key="2">
    <source>
        <dbReference type="ARBA" id="ARBA00008847"/>
    </source>
</evidence>
<gene>
    <name evidence="9" type="ORF">SAMN05720469_13622</name>
</gene>
<dbReference type="RefSeq" id="WP_073305948.1">
    <property type="nucleotide sequence ID" value="NZ_FRAW01000036.1"/>
</dbReference>
<evidence type="ECO:0000256" key="6">
    <source>
        <dbReference type="ARBA" id="ARBA00049157"/>
    </source>
</evidence>
<dbReference type="AlphaFoldDB" id="A0A1M6Y0P7"/>
<comment type="pathway">
    <text evidence="1">Pyrimidine metabolism; UMP biosynthesis via de novo pathway; UMP from orotate: step 2/2.</text>
</comment>
<dbReference type="Proteomes" id="UP000184275">
    <property type="component" value="Unassembled WGS sequence"/>
</dbReference>
<comment type="catalytic activity">
    <reaction evidence="6">
        <text>orotidine 5'-phosphate + H(+) = UMP + CO2</text>
        <dbReference type="Rhea" id="RHEA:11596"/>
        <dbReference type="ChEBI" id="CHEBI:15378"/>
        <dbReference type="ChEBI" id="CHEBI:16526"/>
        <dbReference type="ChEBI" id="CHEBI:57538"/>
        <dbReference type="ChEBI" id="CHEBI:57865"/>
        <dbReference type="EC" id="4.1.1.23"/>
    </reaction>
</comment>
<dbReference type="SMART" id="SM00934">
    <property type="entry name" value="OMPdecase"/>
    <property type="match status" value="1"/>
</dbReference>
<dbReference type="InterPro" id="IPR013785">
    <property type="entry name" value="Aldolase_TIM"/>
</dbReference>
<dbReference type="InterPro" id="IPR011995">
    <property type="entry name" value="OMPdecase_type-2"/>
</dbReference>
<dbReference type="PANTHER" id="PTHR43375">
    <property type="entry name" value="OROTIDINE 5'-PHOSPHATE DECARBOXYLASE"/>
    <property type="match status" value="1"/>
</dbReference>
<dbReference type="Pfam" id="PF00215">
    <property type="entry name" value="OMPdecase"/>
    <property type="match status" value="1"/>
</dbReference>
<keyword evidence="10" id="KW-1185">Reference proteome</keyword>
<dbReference type="GO" id="GO:0044205">
    <property type="term" value="P:'de novo' UMP biosynthetic process"/>
    <property type="evidence" value="ECO:0007669"/>
    <property type="project" value="UniProtKB-UniPathway"/>
</dbReference>
<keyword evidence="3" id="KW-0210">Decarboxylase</keyword>
<dbReference type="EC" id="4.1.1.23" evidence="7"/>
<evidence type="ECO:0000256" key="1">
    <source>
        <dbReference type="ARBA" id="ARBA00004861"/>
    </source>
</evidence>
<sequence>MLFSDRLEARIAECGNPICLGMDPKLSLMPVERRHSQVHTPEDKIRFFYMDILEECEKRNVKPAVVKPNSAYYECVSIEGMRVLHDLIAAYKSAGIPVILDAKRGDIGKSSAAYADAAFRIYAADAVTVSPWMGKDSVGPFLEHPANGGVYALLRTSNKGAADFQDMPVKDSTAFFQVAQKLVEWDNGNLGAVVGATHPEELEKITSFFVAAQHEIPFLIPGVSIPGVPGGQGGDAKTVLQAIANGGGKRHFHVLNSSSGLNFAWQRSGKEAEYAAACVDAMESLAEALH</sequence>
<name>A0A1M6Y0P7_9BACT</name>
<feature type="domain" description="Orotidine 5'-phosphate decarboxylase" evidence="8">
    <location>
        <begin position="17"/>
        <end position="274"/>
    </location>
</feature>
<dbReference type="CDD" id="cd04725">
    <property type="entry name" value="OMP_decarboxylase_like"/>
    <property type="match status" value="1"/>
</dbReference>
<dbReference type="SUPFAM" id="SSF51366">
    <property type="entry name" value="Ribulose-phoshate binding barrel"/>
    <property type="match status" value="1"/>
</dbReference>
<dbReference type="Gene3D" id="3.20.20.70">
    <property type="entry name" value="Aldolase class I"/>
    <property type="match status" value="1"/>
</dbReference>
<evidence type="ECO:0000256" key="3">
    <source>
        <dbReference type="ARBA" id="ARBA00022793"/>
    </source>
</evidence>
<evidence type="ECO:0000256" key="7">
    <source>
        <dbReference type="NCBIfam" id="TIGR02127"/>
    </source>
</evidence>
<dbReference type="GO" id="GO:0004590">
    <property type="term" value="F:orotidine-5'-phosphate decarboxylase activity"/>
    <property type="evidence" value="ECO:0007669"/>
    <property type="project" value="UniProtKB-UniRule"/>
</dbReference>